<accession>A0A8J8SZ64</accession>
<organism evidence="5 6">
    <name type="scientific">Halteria grandinella</name>
    <dbReference type="NCBI Taxonomy" id="5974"/>
    <lineage>
        <taxon>Eukaryota</taxon>
        <taxon>Sar</taxon>
        <taxon>Alveolata</taxon>
        <taxon>Ciliophora</taxon>
        <taxon>Intramacronucleata</taxon>
        <taxon>Spirotrichea</taxon>
        <taxon>Stichotrichia</taxon>
        <taxon>Sporadotrichida</taxon>
        <taxon>Halteriidae</taxon>
        <taxon>Halteria</taxon>
    </lineage>
</organism>
<keyword evidence="2" id="KW-0833">Ubl conjugation pathway</keyword>
<comment type="similarity">
    <text evidence="1">Belongs to the SKP1 family.</text>
</comment>
<evidence type="ECO:0000256" key="3">
    <source>
        <dbReference type="SAM" id="MobiDB-lite"/>
    </source>
</evidence>
<dbReference type="SMART" id="SM00512">
    <property type="entry name" value="Skp1"/>
    <property type="match status" value="1"/>
</dbReference>
<dbReference type="Gene3D" id="3.30.710.10">
    <property type="entry name" value="Potassium Channel Kv1.1, Chain A"/>
    <property type="match status" value="1"/>
</dbReference>
<dbReference type="SUPFAM" id="SSF54695">
    <property type="entry name" value="POZ domain"/>
    <property type="match status" value="1"/>
</dbReference>
<dbReference type="InterPro" id="IPR016072">
    <property type="entry name" value="Skp1_comp_dimer"/>
</dbReference>
<dbReference type="InterPro" id="IPR016897">
    <property type="entry name" value="SKP1"/>
</dbReference>
<dbReference type="InterPro" id="IPR011333">
    <property type="entry name" value="SKP1/BTB/POZ_sf"/>
</dbReference>
<protein>
    <recommendedName>
        <fullName evidence="4">SKP1 component dimerisation domain-containing protein</fullName>
    </recommendedName>
</protein>
<reference evidence="5" key="1">
    <citation type="submission" date="2019-06" db="EMBL/GenBank/DDBJ databases">
        <authorList>
            <person name="Zheng W."/>
        </authorList>
    </citation>
    <scope>NUCLEOTIDE SEQUENCE</scope>
    <source>
        <strain evidence="5">QDHG01</strain>
    </source>
</reference>
<evidence type="ECO:0000313" key="5">
    <source>
        <dbReference type="EMBL" id="TNV75663.1"/>
    </source>
</evidence>
<dbReference type="OrthoDB" id="2342932at2759"/>
<dbReference type="Pfam" id="PF01466">
    <property type="entry name" value="Skp1"/>
    <property type="match status" value="1"/>
</dbReference>
<sequence length="200" mass="23040">METEGAKFITNDGFSVKIRLPIAMMMQTYKDMIESGADLTTELPLEDISKVTLDRVVQFLEHLELGNEFPQIEKPLRSNDMKDVTTEWLANFIDLDDDSVQDLILAADFLNIPNLLSLSCAKMGSVIRGLTIPEFRKRFNIVNDFTPEEEAEPFDEARLAQLAEEYEREQEEKATQEATDQAENEEIEKQEQVRKRPRHT</sequence>
<proteinExistence type="inferred from homology"/>
<dbReference type="PANTHER" id="PTHR11165">
    <property type="entry name" value="SKP1"/>
    <property type="match status" value="1"/>
</dbReference>
<evidence type="ECO:0000259" key="4">
    <source>
        <dbReference type="Pfam" id="PF01466"/>
    </source>
</evidence>
<dbReference type="GO" id="GO:0006511">
    <property type="term" value="P:ubiquitin-dependent protein catabolic process"/>
    <property type="evidence" value="ECO:0007669"/>
    <property type="project" value="InterPro"/>
</dbReference>
<dbReference type="SUPFAM" id="SSF81382">
    <property type="entry name" value="Skp1 dimerisation domain-like"/>
    <property type="match status" value="1"/>
</dbReference>
<evidence type="ECO:0000256" key="1">
    <source>
        <dbReference type="ARBA" id="ARBA00009993"/>
    </source>
</evidence>
<dbReference type="Proteomes" id="UP000785679">
    <property type="component" value="Unassembled WGS sequence"/>
</dbReference>
<name>A0A8J8SZ64_HALGN</name>
<dbReference type="EMBL" id="RRYP01015104">
    <property type="protein sequence ID" value="TNV75663.1"/>
    <property type="molecule type" value="Genomic_DNA"/>
</dbReference>
<comment type="caution">
    <text evidence="5">The sequence shown here is derived from an EMBL/GenBank/DDBJ whole genome shotgun (WGS) entry which is preliminary data.</text>
</comment>
<feature type="region of interest" description="Disordered" evidence="3">
    <location>
        <begin position="150"/>
        <end position="200"/>
    </location>
</feature>
<gene>
    <name evidence="5" type="ORF">FGO68_gene2001</name>
</gene>
<feature type="domain" description="SKP1 component dimerisation" evidence="4">
    <location>
        <begin position="114"/>
        <end position="152"/>
    </location>
</feature>
<dbReference type="InterPro" id="IPR001232">
    <property type="entry name" value="SKP1-like"/>
</dbReference>
<evidence type="ECO:0000256" key="2">
    <source>
        <dbReference type="ARBA" id="ARBA00022786"/>
    </source>
</evidence>
<dbReference type="InterPro" id="IPR036296">
    <property type="entry name" value="SKP1-like_dim_sf"/>
</dbReference>
<keyword evidence="6" id="KW-1185">Reference proteome</keyword>
<evidence type="ECO:0000313" key="6">
    <source>
        <dbReference type="Proteomes" id="UP000785679"/>
    </source>
</evidence>
<dbReference type="AlphaFoldDB" id="A0A8J8SZ64"/>